<gene>
    <name evidence="11" type="ORF">HAKA00212_LOCUS4713</name>
</gene>
<feature type="active site" description="Nucleophile" evidence="10">
    <location>
        <position position="110"/>
    </location>
</feature>
<organism evidence="11">
    <name type="scientific">Heterosigma akashiwo</name>
    <name type="common">Chromophytic alga</name>
    <name type="synonym">Heterosigma carterae</name>
    <dbReference type="NCBI Taxonomy" id="2829"/>
    <lineage>
        <taxon>Eukaryota</taxon>
        <taxon>Sar</taxon>
        <taxon>Stramenopiles</taxon>
        <taxon>Ochrophyta</taxon>
        <taxon>Raphidophyceae</taxon>
        <taxon>Chattonellales</taxon>
        <taxon>Chattonellaceae</taxon>
        <taxon>Heterosigma</taxon>
    </lineage>
</organism>
<keyword evidence="5" id="KW-0645">Protease</keyword>
<keyword evidence="6" id="KW-0888">Threonine protease</keyword>
<dbReference type="InterPro" id="IPR023333">
    <property type="entry name" value="Proteasome_suB-type"/>
</dbReference>
<dbReference type="InterPro" id="IPR001353">
    <property type="entry name" value="Proteasome_sua/b"/>
</dbReference>
<dbReference type="PANTHER" id="PTHR32194">
    <property type="entry name" value="METALLOPROTEASE TLDD"/>
    <property type="match status" value="1"/>
</dbReference>
<reference evidence="11" key="1">
    <citation type="submission" date="2021-01" db="EMBL/GenBank/DDBJ databases">
        <authorList>
            <person name="Corre E."/>
            <person name="Pelletier E."/>
            <person name="Niang G."/>
            <person name="Scheremetjew M."/>
            <person name="Finn R."/>
            <person name="Kale V."/>
            <person name="Holt S."/>
            <person name="Cochrane G."/>
            <person name="Meng A."/>
            <person name="Brown T."/>
            <person name="Cohen L."/>
        </authorList>
    </citation>
    <scope>NUCLEOTIDE SEQUENCE</scope>
    <source>
        <strain evidence="11">CCMP3107</strain>
    </source>
</reference>
<protein>
    <recommendedName>
        <fullName evidence="3">proteasome endopeptidase complex</fullName>
        <ecNumber evidence="3">3.4.25.1</ecNumber>
    </recommendedName>
</protein>
<dbReference type="SUPFAM" id="SSF56235">
    <property type="entry name" value="N-terminal nucleophile aminohydrolases (Ntn hydrolases)"/>
    <property type="match status" value="1"/>
</dbReference>
<name>A0A7S3UXB1_HETAK</name>
<evidence type="ECO:0000256" key="10">
    <source>
        <dbReference type="PIRSR" id="PIRSR600243-1"/>
    </source>
</evidence>
<dbReference type="AlphaFoldDB" id="A0A7S3UXB1"/>
<evidence type="ECO:0000256" key="7">
    <source>
        <dbReference type="ARBA" id="ARBA00022801"/>
    </source>
</evidence>
<keyword evidence="4" id="KW-0963">Cytoplasm</keyword>
<evidence type="ECO:0000256" key="1">
    <source>
        <dbReference type="ARBA" id="ARBA00001198"/>
    </source>
</evidence>
<comment type="catalytic activity">
    <reaction evidence="1">
        <text>Cleavage of peptide bonds with very broad specificity.</text>
        <dbReference type="EC" id="3.4.25.1"/>
    </reaction>
</comment>
<keyword evidence="8" id="KW-0647">Proteasome</keyword>
<dbReference type="InterPro" id="IPR016050">
    <property type="entry name" value="Proteasome_bsu_CS"/>
</dbReference>
<dbReference type="PANTHER" id="PTHR32194:SF4">
    <property type="entry name" value="PROTEASOME SUBUNIT BETA TYPE-7"/>
    <property type="match status" value="1"/>
</dbReference>
<keyword evidence="9" id="KW-0539">Nucleus</keyword>
<dbReference type="GO" id="GO:0004298">
    <property type="term" value="F:threonine-type endopeptidase activity"/>
    <property type="evidence" value="ECO:0007669"/>
    <property type="project" value="UniProtKB-KW"/>
</dbReference>
<evidence type="ECO:0000256" key="9">
    <source>
        <dbReference type="ARBA" id="ARBA00023242"/>
    </source>
</evidence>
<accession>A0A7S3UXB1</accession>
<dbReference type="GO" id="GO:0005634">
    <property type="term" value="C:nucleus"/>
    <property type="evidence" value="ECO:0007669"/>
    <property type="project" value="UniProtKB-SubCell"/>
</dbReference>
<dbReference type="GO" id="GO:0051603">
    <property type="term" value="P:proteolysis involved in protein catabolic process"/>
    <property type="evidence" value="ECO:0007669"/>
    <property type="project" value="InterPro"/>
</dbReference>
<dbReference type="PRINTS" id="PR00141">
    <property type="entry name" value="PROTEASOME"/>
</dbReference>
<dbReference type="GO" id="GO:0005737">
    <property type="term" value="C:cytoplasm"/>
    <property type="evidence" value="ECO:0007669"/>
    <property type="project" value="TreeGrafter"/>
</dbReference>
<comment type="subcellular location">
    <subcellularLocation>
        <location evidence="2">Nucleus</location>
    </subcellularLocation>
</comment>
<keyword evidence="7" id="KW-0378">Hydrolase</keyword>
<evidence type="ECO:0000256" key="8">
    <source>
        <dbReference type="ARBA" id="ARBA00022942"/>
    </source>
</evidence>
<dbReference type="GO" id="GO:0005839">
    <property type="term" value="C:proteasome core complex"/>
    <property type="evidence" value="ECO:0007669"/>
    <property type="project" value="InterPro"/>
</dbReference>
<dbReference type="EMBL" id="HBIU01010911">
    <property type="protein sequence ID" value="CAE0626039.1"/>
    <property type="molecule type" value="Transcribed_RNA"/>
</dbReference>
<dbReference type="InterPro" id="IPR000243">
    <property type="entry name" value="Pept_T1A_subB"/>
</dbReference>
<sequence length="386" mass="41036">MGLSSLFITAISSLCGLFLVGANLYHKEKSSLQDFLAGKHAPDIGPVGLTPFKTFSTVEPFCEDNGSRIVSDFFRCSVEEVLAESDMAFKVPDEQGAVKGWQRPTMKTGTTIAGVVFQGGVVLGADTRATGGSIVQDRNCAKIHPLARRVWCCGAGTSADVDFLMRRTETALETERRLNGPEGPAVRAATARRLLGRLLLAAPGRLSAALVLGGVDPTGAHLYQLSCDGASDAVPYAALGSGALAATAVLQGLYRPALSEQEAIDLVQNAILAGISNDLGSGSNIDICVITSSRVEYLRNHAQEPGKGAILSHNNKNLIVEETDNSDPGGLERRKSMKDFHELVTFSMKTEKKGYNIVEEAHPQSQSAALIKSYSGCGPDDVIEIW</sequence>
<evidence type="ECO:0000256" key="2">
    <source>
        <dbReference type="ARBA" id="ARBA00004123"/>
    </source>
</evidence>
<evidence type="ECO:0000256" key="5">
    <source>
        <dbReference type="ARBA" id="ARBA00022670"/>
    </source>
</evidence>
<evidence type="ECO:0000256" key="3">
    <source>
        <dbReference type="ARBA" id="ARBA00012039"/>
    </source>
</evidence>
<dbReference type="PROSITE" id="PS00854">
    <property type="entry name" value="PROTEASOME_BETA_1"/>
    <property type="match status" value="1"/>
</dbReference>
<evidence type="ECO:0000256" key="4">
    <source>
        <dbReference type="ARBA" id="ARBA00022490"/>
    </source>
</evidence>
<evidence type="ECO:0000313" key="11">
    <source>
        <dbReference type="EMBL" id="CAE0626039.1"/>
    </source>
</evidence>
<evidence type="ECO:0000256" key="6">
    <source>
        <dbReference type="ARBA" id="ARBA00022698"/>
    </source>
</evidence>
<dbReference type="Pfam" id="PF00227">
    <property type="entry name" value="Proteasome"/>
    <property type="match status" value="1"/>
</dbReference>
<dbReference type="EC" id="3.4.25.1" evidence="3"/>
<dbReference type="InterPro" id="IPR029055">
    <property type="entry name" value="Ntn_hydrolases_N"/>
</dbReference>
<dbReference type="Gene3D" id="3.60.20.10">
    <property type="entry name" value="Glutamine Phosphoribosylpyrophosphate, subunit 1, domain 1"/>
    <property type="match status" value="1"/>
</dbReference>
<proteinExistence type="predicted"/>
<dbReference type="PROSITE" id="PS51476">
    <property type="entry name" value="PROTEASOME_BETA_2"/>
    <property type="match status" value="1"/>
</dbReference>